<feature type="domain" description="CAAX prenyl protease 2/Lysostaphin resistance protein A-like" evidence="3">
    <location>
        <begin position="105"/>
        <end position="196"/>
    </location>
</feature>
<evidence type="ECO:0000259" key="3">
    <source>
        <dbReference type="Pfam" id="PF02517"/>
    </source>
</evidence>
<protein>
    <submittedName>
        <fullName evidence="4">CPBP family intramembrane metalloprotease</fullName>
    </submittedName>
</protein>
<feature type="transmembrane region" description="Helical" evidence="2">
    <location>
        <begin position="70"/>
        <end position="96"/>
    </location>
</feature>
<comment type="caution">
    <text evidence="4">The sequence shown here is derived from an EMBL/GenBank/DDBJ whole genome shotgun (WGS) entry which is preliminary data.</text>
</comment>
<dbReference type="PANTHER" id="PTHR39430:SF1">
    <property type="entry name" value="PROTEASE"/>
    <property type="match status" value="1"/>
</dbReference>
<keyword evidence="5" id="KW-1185">Reference proteome</keyword>
<dbReference type="InterPro" id="IPR003675">
    <property type="entry name" value="Rce1/LyrA-like_dom"/>
</dbReference>
<organism evidence="4 5">
    <name type="scientific">Occultella gossypii</name>
    <dbReference type="NCBI Taxonomy" id="2800820"/>
    <lineage>
        <taxon>Bacteria</taxon>
        <taxon>Bacillati</taxon>
        <taxon>Actinomycetota</taxon>
        <taxon>Actinomycetes</taxon>
        <taxon>Micrococcales</taxon>
        <taxon>Ruaniaceae</taxon>
        <taxon>Occultella</taxon>
    </lineage>
</organism>
<feature type="transmembrane region" description="Helical" evidence="2">
    <location>
        <begin position="160"/>
        <end position="179"/>
    </location>
</feature>
<feature type="transmembrane region" description="Helical" evidence="2">
    <location>
        <begin position="29"/>
        <end position="49"/>
    </location>
</feature>
<dbReference type="RefSeq" id="WP_223411560.1">
    <property type="nucleotide sequence ID" value="NZ_JAGSHT010000030.1"/>
</dbReference>
<evidence type="ECO:0000256" key="2">
    <source>
        <dbReference type="SAM" id="Phobius"/>
    </source>
</evidence>
<accession>A0ABS7SGS3</accession>
<keyword evidence="2" id="KW-0472">Membrane</keyword>
<dbReference type="Proteomes" id="UP000826651">
    <property type="component" value="Unassembled WGS sequence"/>
</dbReference>
<proteinExistence type="predicted"/>
<feature type="transmembrane region" description="Helical" evidence="2">
    <location>
        <begin position="237"/>
        <end position="255"/>
    </location>
</feature>
<evidence type="ECO:0000313" key="5">
    <source>
        <dbReference type="Proteomes" id="UP000826651"/>
    </source>
</evidence>
<reference evidence="4 5" key="1">
    <citation type="submission" date="2021-04" db="EMBL/GenBank/DDBJ databases">
        <title>Ruania sp. nov., isolated from sandy soil of mangrove forest.</title>
        <authorList>
            <person name="Ge X."/>
            <person name="Huang R."/>
            <person name="Liu W."/>
        </authorList>
    </citation>
    <scope>NUCLEOTIDE SEQUENCE [LARGE SCALE GENOMIC DNA]</scope>
    <source>
        <strain evidence="4 5">N2-46</strain>
    </source>
</reference>
<evidence type="ECO:0000256" key="1">
    <source>
        <dbReference type="SAM" id="MobiDB-lite"/>
    </source>
</evidence>
<keyword evidence="2" id="KW-1133">Transmembrane helix</keyword>
<evidence type="ECO:0000313" key="4">
    <source>
        <dbReference type="EMBL" id="MBZ2199562.1"/>
    </source>
</evidence>
<gene>
    <name evidence="4" type="ORF">KCQ71_25695</name>
</gene>
<name>A0ABS7SGS3_9MICO</name>
<dbReference type="Pfam" id="PF02517">
    <property type="entry name" value="Rce1-like"/>
    <property type="match status" value="1"/>
</dbReference>
<dbReference type="PANTHER" id="PTHR39430">
    <property type="entry name" value="MEMBRANE-ASSOCIATED PROTEASE-RELATED"/>
    <property type="match status" value="1"/>
</dbReference>
<feature type="transmembrane region" description="Helical" evidence="2">
    <location>
        <begin position="102"/>
        <end position="123"/>
    </location>
</feature>
<dbReference type="PROSITE" id="PS51257">
    <property type="entry name" value="PROKAR_LIPOPROTEIN"/>
    <property type="match status" value="1"/>
</dbReference>
<feature type="transmembrane region" description="Helical" evidence="2">
    <location>
        <begin position="135"/>
        <end position="154"/>
    </location>
</feature>
<feature type="region of interest" description="Disordered" evidence="1">
    <location>
        <begin position="277"/>
        <end position="300"/>
    </location>
</feature>
<keyword evidence="4" id="KW-0645">Protease</keyword>
<keyword evidence="4" id="KW-0482">Metalloprotease</keyword>
<sequence>MKFVWQVLALVAVFIGCQGIMSLAAGMPWLELVGGMVACTLAVLVYRFVVGRTEHRSVTELGGVKVGRRLALGSLIGFGLCGVVIAAIAALGYYRIGGFDSWTGAVGLAGVMAVAATTEDLLFRGVLFRKVEEWTGTWISIAGTSLLFGAVHLINPHATLWGALLIALTGGPLVTSAFIATRNLWLSIGLHFSWNFALGGIFSTDVGGNTSRPGLLDSATFGPELITGGKFGPEGSIFTLIFCALATAVFLLVAHRRGRLVPFRRSERVRVLTQLARQAAGQSDGPRPNPSGHDTYAALR</sequence>
<keyword evidence="2" id="KW-0812">Transmembrane</keyword>
<keyword evidence="4" id="KW-0378">Hydrolase</keyword>
<dbReference type="EMBL" id="JAGSHT010000030">
    <property type="protein sequence ID" value="MBZ2199562.1"/>
    <property type="molecule type" value="Genomic_DNA"/>
</dbReference>
<dbReference type="GO" id="GO:0008237">
    <property type="term" value="F:metallopeptidase activity"/>
    <property type="evidence" value="ECO:0007669"/>
    <property type="project" value="UniProtKB-KW"/>
</dbReference>
<feature type="transmembrane region" description="Helical" evidence="2">
    <location>
        <begin position="184"/>
        <end position="203"/>
    </location>
</feature>